<name>A0A915ERU4_9BILA</name>
<dbReference type="InterPro" id="IPR016024">
    <property type="entry name" value="ARM-type_fold"/>
</dbReference>
<dbReference type="InterPro" id="IPR011989">
    <property type="entry name" value="ARM-like"/>
</dbReference>
<sequence length="361" mass="40269">MKSKKGNNKPAVPTIATFGKKKIKVGKILKKPNVTDSSIATKKVVLLEQLKNESATVVSHRGLSLEDLCKQLGHYNEGVRRDAIIGVKQLLESNRGQIPKNLRVIVPCVGNQISTGVGDSATRAHLKSLLKLVCEVPIDVISSHFDLFLTHVLKGLSDSQVHTRFFAFDTLLIIMDRYPSLCSRKSELFDGYLLLMSSARRPNKIANVLQSISLFLNIFGSSHQKSFWSKQDVELSVSEKRCTYIEPIIPCREAIEFAVIYGSSQQSESSPLYTASGLLRACEVLCTLIASSVNTEKQKGVDQRRVSNELNGSVTRLCELSAEFKQENCPDQQYVNDLEKPFNMLRKCPQFFSNKLLKKSS</sequence>
<dbReference type="SUPFAM" id="SSF48371">
    <property type="entry name" value="ARM repeat"/>
    <property type="match status" value="1"/>
</dbReference>
<evidence type="ECO:0000313" key="2">
    <source>
        <dbReference type="WBParaSite" id="jg9769"/>
    </source>
</evidence>
<dbReference type="Proteomes" id="UP000887574">
    <property type="component" value="Unplaced"/>
</dbReference>
<proteinExistence type="predicted"/>
<dbReference type="AlphaFoldDB" id="A0A915ERU4"/>
<dbReference type="WBParaSite" id="jg9769">
    <property type="protein sequence ID" value="jg9769"/>
    <property type="gene ID" value="jg9769"/>
</dbReference>
<accession>A0A915ERU4</accession>
<evidence type="ECO:0000313" key="1">
    <source>
        <dbReference type="Proteomes" id="UP000887574"/>
    </source>
</evidence>
<protein>
    <submittedName>
        <fullName evidence="2">Testis-expressed protein 10</fullName>
    </submittedName>
</protein>
<dbReference type="Gene3D" id="1.25.10.10">
    <property type="entry name" value="Leucine-rich Repeat Variant"/>
    <property type="match status" value="1"/>
</dbReference>
<organism evidence="1 2">
    <name type="scientific">Ditylenchus dipsaci</name>
    <dbReference type="NCBI Taxonomy" id="166011"/>
    <lineage>
        <taxon>Eukaryota</taxon>
        <taxon>Metazoa</taxon>
        <taxon>Ecdysozoa</taxon>
        <taxon>Nematoda</taxon>
        <taxon>Chromadorea</taxon>
        <taxon>Rhabditida</taxon>
        <taxon>Tylenchina</taxon>
        <taxon>Tylenchomorpha</taxon>
        <taxon>Sphaerularioidea</taxon>
        <taxon>Anguinidae</taxon>
        <taxon>Anguininae</taxon>
        <taxon>Ditylenchus</taxon>
    </lineage>
</organism>
<reference evidence="2" key="1">
    <citation type="submission" date="2022-11" db="UniProtKB">
        <authorList>
            <consortium name="WormBaseParasite"/>
        </authorList>
    </citation>
    <scope>IDENTIFICATION</scope>
</reference>
<keyword evidence="1" id="KW-1185">Reference proteome</keyword>